<keyword evidence="1 4" id="KW-0813">Transport</keyword>
<dbReference type="SMART" id="SM01407">
    <property type="entry name" value="NAC"/>
    <property type="match status" value="1"/>
</dbReference>
<comment type="caution">
    <text evidence="7">The sequence shown here is derived from an EMBL/GenBank/DDBJ whole genome shotgun (WGS) entry which is preliminary data.</text>
</comment>
<proteinExistence type="inferred from homology"/>
<dbReference type="GO" id="GO:0015031">
    <property type="term" value="P:protein transport"/>
    <property type="evidence" value="ECO:0007669"/>
    <property type="project" value="UniProtKB-UniRule"/>
</dbReference>
<keyword evidence="8" id="KW-1185">Reference proteome</keyword>
<dbReference type="EMBL" id="PGCK01000008">
    <property type="protein sequence ID" value="MCD1295316.1"/>
    <property type="molecule type" value="Genomic_DNA"/>
</dbReference>
<dbReference type="Gene3D" id="2.20.70.30">
    <property type="entry name" value="Nascent polypeptide-associated complex domain"/>
    <property type="match status" value="1"/>
</dbReference>
<comment type="subunit">
    <text evidence="4">Homodimer. Interacts with the ribosome. Binds ribosomal RNA.</text>
</comment>
<dbReference type="PROSITE" id="PS51151">
    <property type="entry name" value="NAC_AB"/>
    <property type="match status" value="1"/>
</dbReference>
<evidence type="ECO:0000256" key="3">
    <source>
        <dbReference type="ARBA" id="ARBA00022927"/>
    </source>
</evidence>
<name>A0AAP2W7R3_9EURY</name>
<evidence type="ECO:0000313" key="8">
    <source>
        <dbReference type="Proteomes" id="UP001320159"/>
    </source>
</evidence>
<comment type="similarity">
    <text evidence="4">Belongs to the NAC-alpha family.</text>
</comment>
<dbReference type="SUPFAM" id="SSF46934">
    <property type="entry name" value="UBA-like"/>
    <property type="match status" value="1"/>
</dbReference>
<evidence type="ECO:0000256" key="4">
    <source>
        <dbReference type="HAMAP-Rule" id="MF_00814"/>
    </source>
</evidence>
<keyword evidence="3 4" id="KW-0653">Protein transport</keyword>
<dbReference type="RefSeq" id="WP_230742169.1">
    <property type="nucleotide sequence ID" value="NZ_PGCK01000008.1"/>
</dbReference>
<dbReference type="Pfam" id="PF19026">
    <property type="entry name" value="UBA_HYPK"/>
    <property type="match status" value="1"/>
</dbReference>
<dbReference type="Pfam" id="PF01849">
    <property type="entry name" value="NAC"/>
    <property type="match status" value="1"/>
</dbReference>
<accession>A0AAP2W7R3</accession>
<evidence type="ECO:0000259" key="6">
    <source>
        <dbReference type="PROSITE" id="PS51151"/>
    </source>
</evidence>
<dbReference type="InterPro" id="IPR038187">
    <property type="entry name" value="NAC_A/B_dom_sf"/>
</dbReference>
<dbReference type="InterPro" id="IPR009060">
    <property type="entry name" value="UBA-like_sf"/>
</dbReference>
<dbReference type="Proteomes" id="UP001320159">
    <property type="component" value="Unassembled WGS sequence"/>
</dbReference>
<dbReference type="HAMAP" id="MF_00814">
    <property type="entry name" value="NAC_arch"/>
    <property type="match status" value="1"/>
</dbReference>
<gene>
    <name evidence="4" type="primary">nac</name>
    <name evidence="7" type="ORF">CUJ83_09920</name>
</gene>
<evidence type="ECO:0000313" key="7">
    <source>
        <dbReference type="EMBL" id="MCD1295316.1"/>
    </source>
</evidence>
<comment type="function">
    <text evidence="4">Contacts the emerging nascent chain on the ribosome.</text>
</comment>
<protein>
    <recommendedName>
        <fullName evidence="4 5">Nascent polypeptide-associated complex protein</fullName>
    </recommendedName>
</protein>
<dbReference type="GO" id="GO:0003723">
    <property type="term" value="F:RNA binding"/>
    <property type="evidence" value="ECO:0007669"/>
    <property type="project" value="UniProtKB-UniRule"/>
</dbReference>
<sequence>MFPGMGGRGINPKQLEKQMKALGIDIEEIEDVKEVIIRTGSKEIVFKDAQVSIMNARGMKTYQLVGTPEERALEKEIPEEDITLVATQTNVSRDVAKQALKESKGDLAEAIMKLSENK</sequence>
<evidence type="ECO:0000256" key="1">
    <source>
        <dbReference type="ARBA" id="ARBA00022448"/>
    </source>
</evidence>
<dbReference type="NCBIfam" id="TIGR00264">
    <property type="entry name" value="archaeal-type nascent polypeptide-associated complex protein"/>
    <property type="match status" value="1"/>
</dbReference>
<evidence type="ECO:0000256" key="2">
    <source>
        <dbReference type="ARBA" id="ARBA00022884"/>
    </source>
</evidence>
<keyword evidence="2 4" id="KW-0694">RNA-binding</keyword>
<feature type="domain" description="NAC-A/B" evidence="6">
    <location>
        <begin position="9"/>
        <end position="77"/>
    </location>
</feature>
<dbReference type="Gene3D" id="1.10.8.10">
    <property type="entry name" value="DNA helicase RuvA subunit, C-terminal domain"/>
    <property type="match status" value="1"/>
</dbReference>
<dbReference type="InterPro" id="IPR002715">
    <property type="entry name" value="Nas_poly-pep-assoc_cplx_dom"/>
</dbReference>
<evidence type="ECO:0000256" key="5">
    <source>
        <dbReference type="NCBIfam" id="TIGR00264"/>
    </source>
</evidence>
<dbReference type="CDD" id="cd14359">
    <property type="entry name" value="UBA_AeNAC"/>
    <property type="match status" value="1"/>
</dbReference>
<dbReference type="InterPro" id="IPR044034">
    <property type="entry name" value="NAC-like_UBA"/>
</dbReference>
<reference evidence="7 8" key="1">
    <citation type="submission" date="2017-11" db="EMBL/GenBank/DDBJ databases">
        <title>Isolation and Characterization of Family Methanocellaceae Species from Potential Methane Hydrate Area Offshore Southwestern Taiwan.</title>
        <authorList>
            <person name="Zhang W.-L."/>
            <person name="Chen W.-C."/>
            <person name="Lai M.-C."/>
            <person name="Chen S.-C."/>
        </authorList>
    </citation>
    <scope>NUCLEOTIDE SEQUENCE [LARGE SCALE GENOMIC DNA]</scope>
    <source>
        <strain evidence="7 8">CWC-04</strain>
    </source>
</reference>
<dbReference type="AlphaFoldDB" id="A0AAP2W7R3"/>
<organism evidence="7 8">
    <name type="scientific">Methanooceanicella nereidis</name>
    <dbReference type="NCBI Taxonomy" id="2052831"/>
    <lineage>
        <taxon>Archaea</taxon>
        <taxon>Methanobacteriati</taxon>
        <taxon>Methanobacteriota</taxon>
        <taxon>Stenosarchaea group</taxon>
        <taxon>Methanomicrobia</taxon>
        <taxon>Methanocellales</taxon>
        <taxon>Methanocellaceae</taxon>
        <taxon>Methanooceanicella</taxon>
    </lineage>
</organism>
<dbReference type="InterPro" id="IPR005231">
    <property type="entry name" value="NAC_arc"/>
</dbReference>